<evidence type="ECO:0000313" key="2">
    <source>
        <dbReference type="Proteomes" id="UP000469125"/>
    </source>
</evidence>
<dbReference type="AlphaFoldDB" id="A0A6N8FRE7"/>
<accession>A0A6N8FRE7</accession>
<dbReference type="RefSeq" id="WP_155671960.1">
    <property type="nucleotide sequence ID" value="NZ_WOCA01000034.1"/>
</dbReference>
<dbReference type="Proteomes" id="UP000469125">
    <property type="component" value="Unassembled WGS sequence"/>
</dbReference>
<protein>
    <submittedName>
        <fullName evidence="1">Uncharacterized protein</fullName>
    </submittedName>
</protein>
<comment type="caution">
    <text evidence="1">The sequence shown here is derived from an EMBL/GenBank/DDBJ whole genome shotgun (WGS) entry which is preliminary data.</text>
</comment>
<sequence length="56" mass="6607">MRTYKQNKVTDNNGKRVLLILDDNGEKEYKTIFIKDTNCLKIIDLDDGEIYNEIIK</sequence>
<name>A0A6N8FRE7_9BACI</name>
<gene>
    <name evidence="1" type="ORF">GMD78_20935</name>
</gene>
<dbReference type="EMBL" id="WOCA01000034">
    <property type="protein sequence ID" value="MUK90819.1"/>
    <property type="molecule type" value="Genomic_DNA"/>
</dbReference>
<proteinExistence type="predicted"/>
<organism evidence="1 2">
    <name type="scientific">Ornithinibacillus caprae</name>
    <dbReference type="NCBI Taxonomy" id="2678566"/>
    <lineage>
        <taxon>Bacteria</taxon>
        <taxon>Bacillati</taxon>
        <taxon>Bacillota</taxon>
        <taxon>Bacilli</taxon>
        <taxon>Bacillales</taxon>
        <taxon>Bacillaceae</taxon>
        <taxon>Ornithinibacillus</taxon>
    </lineage>
</organism>
<keyword evidence="2" id="KW-1185">Reference proteome</keyword>
<reference evidence="1 2" key="1">
    <citation type="submission" date="2019-11" db="EMBL/GenBank/DDBJ databases">
        <authorList>
            <person name="Li X."/>
        </authorList>
    </citation>
    <scope>NUCLEOTIDE SEQUENCE [LARGE SCALE GENOMIC DNA]</scope>
    <source>
        <strain evidence="1 2">L9</strain>
    </source>
</reference>
<evidence type="ECO:0000313" key="1">
    <source>
        <dbReference type="EMBL" id="MUK90819.1"/>
    </source>
</evidence>